<feature type="transmembrane region" description="Helical" evidence="6">
    <location>
        <begin position="36"/>
        <end position="69"/>
    </location>
</feature>
<dbReference type="AlphaFoldDB" id="A0A090ZEK2"/>
<accession>A0A090ZEK2</accession>
<evidence type="ECO:0000256" key="5">
    <source>
        <dbReference type="ARBA" id="ARBA00023136"/>
    </source>
</evidence>
<feature type="transmembrane region" description="Helical" evidence="6">
    <location>
        <begin position="7"/>
        <end position="30"/>
    </location>
</feature>
<name>A0A090ZEK2_9BACI</name>
<comment type="similarity">
    <text evidence="2 6">Belongs to the 4-toluene sulfonate uptake permease (TSUP) (TC 2.A.102) family.</text>
</comment>
<proteinExistence type="inferred from homology"/>
<protein>
    <recommendedName>
        <fullName evidence="6">Probable membrane transporter protein</fullName>
    </recommendedName>
</protein>
<dbReference type="Proteomes" id="UP000029389">
    <property type="component" value="Unassembled WGS sequence"/>
</dbReference>
<feature type="transmembrane region" description="Helical" evidence="6">
    <location>
        <begin position="146"/>
        <end position="174"/>
    </location>
</feature>
<comment type="caution">
    <text evidence="7">The sequence shown here is derived from an EMBL/GenBank/DDBJ whole genome shotgun (WGS) entry which is preliminary data.</text>
</comment>
<comment type="subcellular location">
    <subcellularLocation>
        <location evidence="6">Cell membrane</location>
        <topology evidence="6">Multi-pass membrane protein</topology>
    </subcellularLocation>
    <subcellularLocation>
        <location evidence="1">Membrane</location>
        <topology evidence="1">Multi-pass membrane protein</topology>
    </subcellularLocation>
</comment>
<dbReference type="PANTHER" id="PTHR43701:SF13">
    <property type="entry name" value="MEMBRANE TRANSPORTER PROTEIN YRKJ-RELATED"/>
    <property type="match status" value="1"/>
</dbReference>
<dbReference type="RefSeq" id="WP_042982072.1">
    <property type="nucleotide sequence ID" value="NZ_JMQC01000008.1"/>
</dbReference>
<sequence length="259" mass="27451">MSFSFMLLLFVIGFIGSFISGMVGIGGAVINYPMILYIPVVLGFAGYTAHEVSGITAVQVFFATFAGAWAYRKSNDMDKTLVVYMGASILMGSFIGSFGANVLDEHAVNIVYTVLATIAAIMMFIPKQNSCEDLKGVTYNRWLASMLAFIVGSASGIIGAGGAFLLVPIMLVVLKRSIRTTIATSIAITFISSIGITVGKVVTGQVVAIPALIVAVASLIASPLGARIGKRMNQKVLQYVLSTLIVGTAIKMWIDMILK</sequence>
<reference evidence="7 8" key="1">
    <citation type="submission" date="2014-04" db="EMBL/GenBank/DDBJ databases">
        <authorList>
            <person name="Bishop-Lilly K.A."/>
            <person name="Broomall S.M."/>
            <person name="Chain P.S."/>
            <person name="Chertkov O."/>
            <person name="Coyne S.R."/>
            <person name="Daligault H.E."/>
            <person name="Davenport K.W."/>
            <person name="Erkkila T."/>
            <person name="Frey K.G."/>
            <person name="Gibbons H.S."/>
            <person name="Gu W."/>
            <person name="Jaissle J."/>
            <person name="Johnson S.L."/>
            <person name="Koroleva G.I."/>
            <person name="Ladner J.T."/>
            <person name="Lo C.-C."/>
            <person name="Minogue T.D."/>
            <person name="Munk C."/>
            <person name="Palacios G.F."/>
            <person name="Redden C.L."/>
            <person name="Rosenzweig C.N."/>
            <person name="Scholz M.B."/>
            <person name="Teshima H."/>
            <person name="Xu Y."/>
        </authorList>
    </citation>
    <scope>NUCLEOTIDE SEQUENCE [LARGE SCALE GENOMIC DNA]</scope>
    <source>
        <strain evidence="7 8">BHP</strain>
    </source>
</reference>
<dbReference type="InterPro" id="IPR002781">
    <property type="entry name" value="TM_pro_TauE-like"/>
</dbReference>
<dbReference type="InterPro" id="IPR051598">
    <property type="entry name" value="TSUP/Inactive_protease-like"/>
</dbReference>
<feature type="transmembrane region" description="Helical" evidence="6">
    <location>
        <begin position="236"/>
        <end position="254"/>
    </location>
</feature>
<organism evidence="7 8">
    <name type="scientific">Bacillus clarus</name>
    <dbReference type="NCBI Taxonomy" id="2338372"/>
    <lineage>
        <taxon>Bacteria</taxon>
        <taxon>Bacillati</taxon>
        <taxon>Bacillota</taxon>
        <taxon>Bacilli</taxon>
        <taxon>Bacillales</taxon>
        <taxon>Bacillaceae</taxon>
        <taxon>Bacillus</taxon>
        <taxon>Bacillus cereus group</taxon>
    </lineage>
</organism>
<feature type="transmembrane region" description="Helical" evidence="6">
    <location>
        <begin position="81"/>
        <end position="100"/>
    </location>
</feature>
<keyword evidence="5 6" id="KW-0472">Membrane</keyword>
<dbReference type="GO" id="GO:0005886">
    <property type="term" value="C:plasma membrane"/>
    <property type="evidence" value="ECO:0007669"/>
    <property type="project" value="UniProtKB-SubCell"/>
</dbReference>
<feature type="transmembrane region" description="Helical" evidence="6">
    <location>
        <begin position="106"/>
        <end position="125"/>
    </location>
</feature>
<feature type="transmembrane region" description="Helical" evidence="6">
    <location>
        <begin position="180"/>
        <end position="199"/>
    </location>
</feature>
<dbReference type="Pfam" id="PF01925">
    <property type="entry name" value="TauE"/>
    <property type="match status" value="1"/>
</dbReference>
<gene>
    <name evidence="7" type="ORF">DJ93_3309</name>
</gene>
<evidence type="ECO:0000256" key="1">
    <source>
        <dbReference type="ARBA" id="ARBA00004141"/>
    </source>
</evidence>
<evidence type="ECO:0000256" key="2">
    <source>
        <dbReference type="ARBA" id="ARBA00009142"/>
    </source>
</evidence>
<dbReference type="EMBL" id="JMQC01000008">
    <property type="protein sequence ID" value="KFN02666.1"/>
    <property type="molecule type" value="Genomic_DNA"/>
</dbReference>
<keyword evidence="4 6" id="KW-1133">Transmembrane helix</keyword>
<evidence type="ECO:0000256" key="6">
    <source>
        <dbReference type="RuleBase" id="RU363041"/>
    </source>
</evidence>
<evidence type="ECO:0000313" key="7">
    <source>
        <dbReference type="EMBL" id="KFN02666.1"/>
    </source>
</evidence>
<evidence type="ECO:0000256" key="4">
    <source>
        <dbReference type="ARBA" id="ARBA00022989"/>
    </source>
</evidence>
<evidence type="ECO:0000256" key="3">
    <source>
        <dbReference type="ARBA" id="ARBA00022692"/>
    </source>
</evidence>
<feature type="transmembrane region" description="Helical" evidence="6">
    <location>
        <begin position="206"/>
        <end position="224"/>
    </location>
</feature>
<dbReference type="PATRIC" id="fig|1405.8.peg.3392"/>
<evidence type="ECO:0000313" key="8">
    <source>
        <dbReference type="Proteomes" id="UP000029389"/>
    </source>
</evidence>
<keyword evidence="6" id="KW-1003">Cell membrane</keyword>
<keyword evidence="3 6" id="KW-0812">Transmembrane</keyword>
<dbReference type="PANTHER" id="PTHR43701">
    <property type="entry name" value="MEMBRANE TRANSPORTER PROTEIN MJ0441-RELATED"/>
    <property type="match status" value="1"/>
</dbReference>